<reference evidence="1" key="1">
    <citation type="submission" date="2022-04" db="EMBL/GenBank/DDBJ databases">
        <title>Jade perch genome.</title>
        <authorList>
            <person name="Chao B."/>
        </authorList>
    </citation>
    <scope>NUCLEOTIDE SEQUENCE</scope>
    <source>
        <strain evidence="1">CB-2022</strain>
    </source>
</reference>
<sequence length="462" mass="52254">MAYTRHSFHKFFKVVQYFSMYIQRTHGTALWGPVGAQLPELADVCTEGSCYPATGDLLIGRAHKLTTSSTCGLKQPERFCIVGHLEEEKKCFIMCDSRRMYDEDTNPVSHTIENVVTTFAHNRLKTWWQSENGVENVTIQLDLEAEFHFTHLIMTFKTFRPATMIIERSMDFGKTWQVYRYFAYDCESSFPGVSSGPMGKVIFRVLDPAFKIEDPYSLRIQNMLKITNLRVKFIKLHTLGDNLLDSRDEVTEKYYYYSLYDMVVRGNCFCYGHASECAPIEGAPSGAEGMELSMSHGRCVCNHNTEGLNCERCQDFYQDLPWRPAEGKNTHACKKCECNHHSTSCHFDLAVYMTSGNVSGGVCEDCRHNTAGRQCEQCAPFYYQHPNRDLRDPNVCEPCNCDPSGSLEGGLCDSRTDVAAGLISGQCRCKANVEGERCDNCRQGHYGLGKAPDGCLRLMTVN</sequence>
<proteinExistence type="predicted"/>
<name>A0ACB8WER9_9TELE</name>
<dbReference type="Proteomes" id="UP000831701">
    <property type="component" value="Chromosome 10"/>
</dbReference>
<comment type="caution">
    <text evidence="1">The sequence shown here is derived from an EMBL/GenBank/DDBJ whole genome shotgun (WGS) entry which is preliminary data.</text>
</comment>
<keyword evidence="2" id="KW-1185">Reference proteome</keyword>
<accession>A0ACB8WER9</accession>
<evidence type="ECO:0000313" key="1">
    <source>
        <dbReference type="EMBL" id="KAI3366356.1"/>
    </source>
</evidence>
<organism evidence="1 2">
    <name type="scientific">Scortum barcoo</name>
    <name type="common">barcoo grunter</name>
    <dbReference type="NCBI Taxonomy" id="214431"/>
    <lineage>
        <taxon>Eukaryota</taxon>
        <taxon>Metazoa</taxon>
        <taxon>Chordata</taxon>
        <taxon>Craniata</taxon>
        <taxon>Vertebrata</taxon>
        <taxon>Euteleostomi</taxon>
        <taxon>Actinopterygii</taxon>
        <taxon>Neopterygii</taxon>
        <taxon>Teleostei</taxon>
        <taxon>Neoteleostei</taxon>
        <taxon>Acanthomorphata</taxon>
        <taxon>Eupercaria</taxon>
        <taxon>Centrarchiformes</taxon>
        <taxon>Terapontoidei</taxon>
        <taxon>Terapontidae</taxon>
        <taxon>Scortum</taxon>
    </lineage>
</organism>
<gene>
    <name evidence="1" type="ORF">L3Q82_000519</name>
</gene>
<protein>
    <submittedName>
        <fullName evidence="1">Uncharacterized protein</fullName>
    </submittedName>
</protein>
<dbReference type="EMBL" id="CM041540">
    <property type="protein sequence ID" value="KAI3366356.1"/>
    <property type="molecule type" value="Genomic_DNA"/>
</dbReference>
<evidence type="ECO:0000313" key="2">
    <source>
        <dbReference type="Proteomes" id="UP000831701"/>
    </source>
</evidence>